<proteinExistence type="predicted"/>
<name>A0A2G4U6I0_YERBE</name>
<evidence type="ECO:0008006" key="4">
    <source>
        <dbReference type="Google" id="ProtNLM"/>
    </source>
</evidence>
<comment type="caution">
    <text evidence="2">The sequence shown here is derived from an EMBL/GenBank/DDBJ whole genome shotgun (WGS) entry which is preliminary data.</text>
</comment>
<protein>
    <recommendedName>
        <fullName evidence="4">Copper-binding protein</fullName>
    </recommendedName>
</protein>
<sequence length="129" mass="13491">MSFLSNALSATAAVVLSAVTLFSAPLFAATQPMADSMPMSHPHGAMMADSAATDADNYHSRGQIKAWSATSVSIAHTAIPALNWPPMTMSFDLPESLVAAPLPVGTPVTFSFRQTPQGYQLTAISAQQP</sequence>
<dbReference type="Gene3D" id="2.40.50.320">
    <property type="entry name" value="Copper binding periplasmic protein CusF"/>
    <property type="match status" value="1"/>
</dbReference>
<evidence type="ECO:0000313" key="3">
    <source>
        <dbReference type="Proteomes" id="UP000229378"/>
    </source>
</evidence>
<gene>
    <name evidence="2" type="ORF">CS533_02225</name>
</gene>
<dbReference type="Pfam" id="PF11604">
    <property type="entry name" value="CusF_Ec"/>
    <property type="match status" value="1"/>
</dbReference>
<evidence type="ECO:0000256" key="1">
    <source>
        <dbReference type="SAM" id="SignalP"/>
    </source>
</evidence>
<organism evidence="2 3">
    <name type="scientific">Yersinia bercovieri</name>
    <dbReference type="NCBI Taxonomy" id="634"/>
    <lineage>
        <taxon>Bacteria</taxon>
        <taxon>Pseudomonadati</taxon>
        <taxon>Pseudomonadota</taxon>
        <taxon>Gammaproteobacteria</taxon>
        <taxon>Enterobacterales</taxon>
        <taxon>Yersiniaceae</taxon>
        <taxon>Yersinia</taxon>
    </lineage>
</organism>
<feature type="signal peptide" evidence="1">
    <location>
        <begin position="1"/>
        <end position="28"/>
    </location>
</feature>
<evidence type="ECO:0000313" key="2">
    <source>
        <dbReference type="EMBL" id="PHZ28834.1"/>
    </source>
</evidence>
<feature type="chain" id="PRO_5013734142" description="Copper-binding protein" evidence="1">
    <location>
        <begin position="29"/>
        <end position="129"/>
    </location>
</feature>
<dbReference type="AlphaFoldDB" id="A0A2G4U6I0"/>
<dbReference type="InterPro" id="IPR021647">
    <property type="entry name" value="CusF_Ec"/>
</dbReference>
<accession>A0A2G4U6I0</accession>
<dbReference type="EMBL" id="PEHN01000002">
    <property type="protein sequence ID" value="PHZ28834.1"/>
    <property type="molecule type" value="Genomic_DNA"/>
</dbReference>
<reference evidence="2 3" key="1">
    <citation type="submission" date="2017-10" db="EMBL/GenBank/DDBJ databases">
        <authorList>
            <person name="Banno H."/>
            <person name="Chua N.-H."/>
        </authorList>
    </citation>
    <scope>NUCLEOTIDE SEQUENCE [LARGE SCALE GENOMIC DNA]</scope>
    <source>
        <strain evidence="2 3">SCPM-O-B-7607</strain>
    </source>
</reference>
<dbReference type="Proteomes" id="UP000229378">
    <property type="component" value="Unassembled WGS sequence"/>
</dbReference>
<keyword evidence="1" id="KW-0732">Signal</keyword>
<dbReference type="InterPro" id="IPR042230">
    <property type="entry name" value="CusF_sf"/>
</dbReference>
<dbReference type="RefSeq" id="WP_005271187.1">
    <property type="nucleotide sequence ID" value="NZ_CHYZ01000017.1"/>
</dbReference>